<evidence type="ECO:0000259" key="2">
    <source>
        <dbReference type="Pfam" id="PF08327"/>
    </source>
</evidence>
<evidence type="ECO:0000313" key="3">
    <source>
        <dbReference type="EMBL" id="GGR26597.1"/>
    </source>
</evidence>
<keyword evidence="4" id="KW-1185">Reference proteome</keyword>
<evidence type="ECO:0000313" key="4">
    <source>
        <dbReference type="Proteomes" id="UP000610303"/>
    </source>
</evidence>
<dbReference type="RefSeq" id="WP_189085236.1">
    <property type="nucleotide sequence ID" value="NZ_BMRJ01000002.1"/>
</dbReference>
<comment type="similarity">
    <text evidence="1">Belongs to the AHA1 family.</text>
</comment>
<dbReference type="AlphaFoldDB" id="A0A918FE16"/>
<comment type="caution">
    <text evidence="3">The sequence shown here is derived from an EMBL/GenBank/DDBJ whole genome shotgun (WGS) entry which is preliminary data.</text>
</comment>
<dbReference type="InterPro" id="IPR013538">
    <property type="entry name" value="ASHA1/2-like_C"/>
</dbReference>
<dbReference type="Pfam" id="PF08327">
    <property type="entry name" value="AHSA1"/>
    <property type="match status" value="1"/>
</dbReference>
<evidence type="ECO:0000256" key="1">
    <source>
        <dbReference type="ARBA" id="ARBA00006817"/>
    </source>
</evidence>
<feature type="domain" description="Activator of Hsp90 ATPase homologue 1/2-like C-terminal" evidence="2">
    <location>
        <begin position="37"/>
        <end position="154"/>
    </location>
</feature>
<dbReference type="Proteomes" id="UP000610303">
    <property type="component" value="Unassembled WGS sequence"/>
</dbReference>
<reference evidence="3" key="2">
    <citation type="submission" date="2020-09" db="EMBL/GenBank/DDBJ databases">
        <authorList>
            <person name="Sun Q."/>
            <person name="Ohkuma M."/>
        </authorList>
    </citation>
    <scope>NUCLEOTIDE SEQUENCE</scope>
    <source>
        <strain evidence="3">JCM 3346</strain>
    </source>
</reference>
<sequence>MIDVNEQIDAVTRELRTEDLDGEPSRIQLIAQEYPADLADVWAAATEPERIARWFLPVTGSLELGGRYQLEGNAGGEVLACSPPADGRASYRITWEYGGGMSWVTVRLTSIDGERTRFELEHVARVGDIPEEMWQTFGPGATGVGWDQALLGLALHLGTQDARIAPADAMAWMLSEEGRAFSRAAADGWAAAHRASGADAETAARAADATFGFYTGETPGA</sequence>
<name>A0A918FE16_AGRME</name>
<reference evidence="3" key="1">
    <citation type="journal article" date="2014" name="Int. J. Syst. Evol. Microbiol.">
        <title>Complete genome sequence of Corynebacterium casei LMG S-19264T (=DSM 44701T), isolated from a smear-ripened cheese.</title>
        <authorList>
            <consortium name="US DOE Joint Genome Institute (JGI-PGF)"/>
            <person name="Walter F."/>
            <person name="Albersmeier A."/>
            <person name="Kalinowski J."/>
            <person name="Ruckert C."/>
        </authorList>
    </citation>
    <scope>NUCLEOTIDE SEQUENCE</scope>
    <source>
        <strain evidence="3">JCM 3346</strain>
    </source>
</reference>
<dbReference type="InterPro" id="IPR023393">
    <property type="entry name" value="START-like_dom_sf"/>
</dbReference>
<gene>
    <name evidence="3" type="ORF">GCM10010196_20120</name>
</gene>
<accession>A0A918FE16</accession>
<organism evidence="3 4">
    <name type="scientific">Agromyces mediolanus</name>
    <name type="common">Corynebacterium mediolanum</name>
    <dbReference type="NCBI Taxonomy" id="41986"/>
    <lineage>
        <taxon>Bacteria</taxon>
        <taxon>Bacillati</taxon>
        <taxon>Actinomycetota</taxon>
        <taxon>Actinomycetes</taxon>
        <taxon>Micrococcales</taxon>
        <taxon>Microbacteriaceae</taxon>
        <taxon>Agromyces</taxon>
    </lineage>
</organism>
<dbReference type="SUPFAM" id="SSF55961">
    <property type="entry name" value="Bet v1-like"/>
    <property type="match status" value="1"/>
</dbReference>
<dbReference type="Gene3D" id="3.30.530.20">
    <property type="match status" value="1"/>
</dbReference>
<dbReference type="EMBL" id="BMRJ01000002">
    <property type="protein sequence ID" value="GGR26597.1"/>
    <property type="molecule type" value="Genomic_DNA"/>
</dbReference>
<protein>
    <submittedName>
        <fullName evidence="3">ATPase</fullName>
    </submittedName>
</protein>
<proteinExistence type="inferred from homology"/>